<keyword evidence="1" id="KW-0285">Flavoprotein</keyword>
<dbReference type="Pfam" id="PF01494">
    <property type="entry name" value="FAD_binding_3"/>
    <property type="match status" value="2"/>
</dbReference>
<evidence type="ECO:0000256" key="4">
    <source>
        <dbReference type="ARBA" id="ARBA00023033"/>
    </source>
</evidence>
<reference evidence="6 7" key="1">
    <citation type="submission" date="2024-02" db="EMBL/GenBank/DDBJ databases">
        <title>De novo assembly and annotation of 12 fungi associated with fruit tree decline syndrome in Ontario, Canada.</title>
        <authorList>
            <person name="Sulman M."/>
            <person name="Ellouze W."/>
            <person name="Ilyukhin E."/>
        </authorList>
    </citation>
    <scope>NUCLEOTIDE SEQUENCE [LARGE SCALE GENOMIC DNA]</scope>
    <source>
        <strain evidence="6 7">M97-236</strain>
    </source>
</reference>
<evidence type="ECO:0000313" key="6">
    <source>
        <dbReference type="EMBL" id="KAL1609285.1"/>
    </source>
</evidence>
<name>A0ABR3RXZ3_9PLEO</name>
<dbReference type="SUPFAM" id="SSF51905">
    <property type="entry name" value="FAD/NAD(P)-binding domain"/>
    <property type="match status" value="1"/>
</dbReference>
<keyword evidence="4" id="KW-0503">Monooxygenase</keyword>
<keyword evidence="3" id="KW-0560">Oxidoreductase</keyword>
<protein>
    <recommendedName>
        <fullName evidence="5">FAD-binding domain-containing protein</fullName>
    </recommendedName>
</protein>
<feature type="domain" description="FAD-binding" evidence="5">
    <location>
        <begin position="10"/>
        <end position="184"/>
    </location>
</feature>
<evidence type="ECO:0000256" key="3">
    <source>
        <dbReference type="ARBA" id="ARBA00023002"/>
    </source>
</evidence>
<accession>A0ABR3RXZ3</accession>
<dbReference type="InterPro" id="IPR036188">
    <property type="entry name" value="FAD/NAD-bd_sf"/>
</dbReference>
<proteinExistence type="predicted"/>
<keyword evidence="7" id="KW-1185">Reference proteome</keyword>
<evidence type="ECO:0000256" key="2">
    <source>
        <dbReference type="ARBA" id="ARBA00022827"/>
    </source>
</evidence>
<gene>
    <name evidence="6" type="ORF">SLS59_001650</name>
</gene>
<evidence type="ECO:0000313" key="7">
    <source>
        <dbReference type="Proteomes" id="UP001521222"/>
    </source>
</evidence>
<evidence type="ECO:0000259" key="5">
    <source>
        <dbReference type="Pfam" id="PF01494"/>
    </source>
</evidence>
<organism evidence="6 7">
    <name type="scientific">Nothophoma quercina</name>
    <dbReference type="NCBI Taxonomy" id="749835"/>
    <lineage>
        <taxon>Eukaryota</taxon>
        <taxon>Fungi</taxon>
        <taxon>Dikarya</taxon>
        <taxon>Ascomycota</taxon>
        <taxon>Pezizomycotina</taxon>
        <taxon>Dothideomycetes</taxon>
        <taxon>Pleosporomycetidae</taxon>
        <taxon>Pleosporales</taxon>
        <taxon>Pleosporineae</taxon>
        <taxon>Didymellaceae</taxon>
        <taxon>Nothophoma</taxon>
    </lineage>
</organism>
<dbReference type="Proteomes" id="UP001521222">
    <property type="component" value="Unassembled WGS sequence"/>
</dbReference>
<keyword evidence="2" id="KW-0274">FAD</keyword>
<dbReference type="EMBL" id="JAKIXB020000004">
    <property type="protein sequence ID" value="KAL1609285.1"/>
    <property type="molecule type" value="Genomic_DNA"/>
</dbReference>
<feature type="domain" description="FAD-binding" evidence="5">
    <location>
        <begin position="307"/>
        <end position="371"/>
    </location>
</feature>
<dbReference type="PRINTS" id="PR00420">
    <property type="entry name" value="RNGMNOXGNASE"/>
</dbReference>
<evidence type="ECO:0000256" key="1">
    <source>
        <dbReference type="ARBA" id="ARBA00022630"/>
    </source>
</evidence>
<dbReference type="PANTHER" id="PTHR46972:SF1">
    <property type="entry name" value="FAD DEPENDENT OXIDOREDUCTASE DOMAIN-CONTAINING PROTEIN"/>
    <property type="match status" value="1"/>
</dbReference>
<dbReference type="Gene3D" id="3.50.50.60">
    <property type="entry name" value="FAD/NAD(P)-binding domain"/>
    <property type="match status" value="1"/>
</dbReference>
<sequence>MPGLTANPLKIAICGAGPVSLTLANILQNNHIPFNIYEAAPEIRTQGGSLDLHPQSGQLALQEAGLWDLFKQYARPESDVLKLVKLNGEVIWDGNGADKQEVAESEKFNGRPEIDRRMLMKLLYENLNKESVIFGKKLREVVPSETTQKKYDLHFADDTTATAFDLVIGADGAWSRVRSLLTDEKPRYSGISMVSTSLANIHSNPWLLDYVGEGSMFSFGQDTAIQAQRGDNGILLTYASLRVPEDFFDTCGIDWTDAAAARRNYMSKYFSHVSPELQRVFLECIDDLDLRPLYELPIGFSWASKPGVTLAGDAAHVMTPFAGVGVNVGMSDALVLGREVIAACGGEKTLDEALKAYEEEMIPRAAKFAQRTAHGKENHFSATGVQEFADMLRQHHAAAQSVQKKE</sequence>
<dbReference type="PANTHER" id="PTHR46972">
    <property type="entry name" value="MONOOXYGENASE ASQM-RELATED"/>
    <property type="match status" value="1"/>
</dbReference>
<comment type="caution">
    <text evidence="6">The sequence shown here is derived from an EMBL/GenBank/DDBJ whole genome shotgun (WGS) entry which is preliminary data.</text>
</comment>
<dbReference type="InterPro" id="IPR002938">
    <property type="entry name" value="FAD-bd"/>
</dbReference>